<evidence type="ECO:0000256" key="1">
    <source>
        <dbReference type="SAM" id="MobiDB-lite"/>
    </source>
</evidence>
<feature type="region of interest" description="Disordered" evidence="1">
    <location>
        <begin position="108"/>
        <end position="129"/>
    </location>
</feature>
<keyword evidence="3" id="KW-1185">Reference proteome</keyword>
<evidence type="ECO:0000313" key="3">
    <source>
        <dbReference type="Proteomes" id="UP001183246"/>
    </source>
</evidence>
<dbReference type="EMBL" id="JAVREL010000010">
    <property type="protein sequence ID" value="MDT0344625.1"/>
    <property type="molecule type" value="Genomic_DNA"/>
</dbReference>
<dbReference type="Proteomes" id="UP001183246">
    <property type="component" value="Unassembled WGS sequence"/>
</dbReference>
<organism evidence="2 3">
    <name type="scientific">Streptomyces litchfieldiae</name>
    <dbReference type="NCBI Taxonomy" id="3075543"/>
    <lineage>
        <taxon>Bacteria</taxon>
        <taxon>Bacillati</taxon>
        <taxon>Actinomycetota</taxon>
        <taxon>Actinomycetes</taxon>
        <taxon>Kitasatosporales</taxon>
        <taxon>Streptomycetaceae</taxon>
        <taxon>Streptomyces</taxon>
    </lineage>
</organism>
<proteinExistence type="predicted"/>
<feature type="region of interest" description="Disordered" evidence="1">
    <location>
        <begin position="14"/>
        <end position="35"/>
    </location>
</feature>
<evidence type="ECO:0000313" key="2">
    <source>
        <dbReference type="EMBL" id="MDT0344625.1"/>
    </source>
</evidence>
<comment type="caution">
    <text evidence="2">The sequence shown here is derived from an EMBL/GenBank/DDBJ whole genome shotgun (WGS) entry which is preliminary data.</text>
</comment>
<sequence length="207" mass="21788">MVPVVLLLAACGEEGDGSRTVPPAADSPPPAAGQEEPQLYQVTATVLESGDHGPQLCHSVMESLPPQCGGPDITNWDWSAVEAETANGTTWGMYALTGTWDGERFTLTEPAAAPDPGAGGPEVVEPDDSAPLPEDPAGLAHDELLSIQTELTENYPEILSSWPDEEHGVLRAEVVASTPELEESLEQRFGAGAVVLTDWLRPVSPEG</sequence>
<dbReference type="RefSeq" id="WP_311705755.1">
    <property type="nucleotide sequence ID" value="NZ_JAVREL010000010.1"/>
</dbReference>
<accession>A0ABU2MSW8</accession>
<evidence type="ECO:0008006" key="4">
    <source>
        <dbReference type="Google" id="ProtNLM"/>
    </source>
</evidence>
<gene>
    <name evidence="2" type="ORF">RM590_18695</name>
</gene>
<reference evidence="3" key="1">
    <citation type="submission" date="2023-07" db="EMBL/GenBank/DDBJ databases">
        <title>30 novel species of actinomycetes from the DSMZ collection.</title>
        <authorList>
            <person name="Nouioui I."/>
        </authorList>
    </citation>
    <scope>NUCLEOTIDE SEQUENCE [LARGE SCALE GENOMIC DNA]</scope>
    <source>
        <strain evidence="3">DSM 44938</strain>
    </source>
</reference>
<protein>
    <recommendedName>
        <fullName evidence="4">Lipoprotein</fullName>
    </recommendedName>
</protein>
<name>A0ABU2MSW8_9ACTN</name>